<feature type="binding site" evidence="7">
    <location>
        <position position="236"/>
    </location>
    <ligand>
        <name>Zn(2+)</name>
        <dbReference type="ChEBI" id="CHEBI:29105"/>
        <label>1</label>
    </ligand>
</feature>
<dbReference type="GO" id="GO:0046872">
    <property type="term" value="F:metal ion binding"/>
    <property type="evidence" value="ECO:0007669"/>
    <property type="project" value="UniProtKB-KW"/>
</dbReference>
<feature type="binding site" evidence="7">
    <location>
        <position position="264"/>
    </location>
    <ligand>
        <name>Zn(2+)</name>
        <dbReference type="ChEBI" id="CHEBI:29105"/>
        <label>2</label>
    </ligand>
</feature>
<evidence type="ECO:0000256" key="1">
    <source>
        <dbReference type="ARBA" id="ARBA00006247"/>
    </source>
</evidence>
<proteinExistence type="inferred from homology"/>
<reference evidence="10" key="1">
    <citation type="journal article" date="2016" name="Genome Announc.">
        <title>Genome sequences of three species of Hanseniaspora isolated from spontaneous wine fermentations.</title>
        <authorList>
            <person name="Sternes P.R."/>
            <person name="Lee D."/>
            <person name="Kutyna D.R."/>
            <person name="Borneman A.R."/>
        </authorList>
    </citation>
    <scope>NUCLEOTIDE SEQUENCE [LARGE SCALE GENOMIC DNA]</scope>
    <source>
        <strain evidence="10">AWRI3579</strain>
    </source>
</reference>
<dbReference type="STRING" id="56408.A0A1E5RDU2"/>
<evidence type="ECO:0000256" key="2">
    <source>
        <dbReference type="ARBA" id="ARBA00022670"/>
    </source>
</evidence>
<keyword evidence="5 7" id="KW-0862">Zinc</keyword>
<sequence>MAGYIPIDAKKALKKLREKKKPVSISAVAALVLVLLFTVLFMRKGDLKLPECKDCGAYNPISPVFPGSLNKILNDEAFKLSSISHLSGAVQIPTQVFDNSPDPTGKKDDFLWRNFTVFQDYLQKTYPLVFEKFSFEKVNHHGMLMTWETENTKGKKPMAFLSHQDVVPVDPTSIEKWTHPPFDGVYDPKNDYIYGRGVVDCKLLLISQFESLSKLIEDGFEPTTRPIILSIGFDEEAMGSKGGAKLAEFLYERYGEHGLYGITDEGGLTAKTPEGDYIGMVIPSEKGYVDMFITLDSTESGHGSIPPVDGGAIVIMSKLGVSLYNDPYEPTITTNNPALEFLQCAAKYSPDYLPGLSKAMKSKSQSKLLDATSSNLNIAYLFKTTQAMDIFNSGVKANALPEQATLVVNHRIGLHSSVNATKDHVLEHVLDLAKENDLSVSVVYADGAKEVVKPDGKHGNFTVTLYSSLEPTKISPTAGDALYEIIAGTTVNTYQQTLFNPHGNASVYVSPFLSTGNMDMKYYGKLSDRQYRYTAALLVPDSNIHTVDEKTTSKAFLSSIAYLYQLIPNIDAMSADED</sequence>
<evidence type="ECO:0000256" key="7">
    <source>
        <dbReference type="PIRSR" id="PIRSR037217-2"/>
    </source>
</evidence>
<keyword evidence="3 7" id="KW-0479">Metal-binding</keyword>
<keyword evidence="10" id="KW-1185">Reference proteome</keyword>
<dbReference type="Pfam" id="PF01546">
    <property type="entry name" value="Peptidase_M20"/>
    <property type="match status" value="1"/>
</dbReference>
<keyword evidence="8" id="KW-1133">Transmembrane helix</keyword>
<dbReference type="InterPro" id="IPR047177">
    <property type="entry name" value="Pept_M20A"/>
</dbReference>
<feature type="active site" evidence="6">
    <location>
        <position position="165"/>
    </location>
</feature>
<evidence type="ECO:0000256" key="4">
    <source>
        <dbReference type="ARBA" id="ARBA00022801"/>
    </source>
</evidence>
<dbReference type="Proteomes" id="UP000095728">
    <property type="component" value="Unassembled WGS sequence"/>
</dbReference>
<feature type="binding site" evidence="7">
    <location>
        <position position="163"/>
    </location>
    <ligand>
        <name>Zn(2+)</name>
        <dbReference type="ChEBI" id="CHEBI:29105"/>
        <label>2</label>
    </ligand>
</feature>
<evidence type="ECO:0000256" key="3">
    <source>
        <dbReference type="ARBA" id="ARBA00022723"/>
    </source>
</evidence>
<dbReference type="PANTHER" id="PTHR45962">
    <property type="entry name" value="N-FATTY-ACYL-AMINO ACID SYNTHASE/HYDROLASE PM20D1"/>
    <property type="match status" value="1"/>
</dbReference>
<comment type="caution">
    <text evidence="9">The sequence shown here is derived from an EMBL/GenBank/DDBJ whole genome shotgun (WGS) entry which is preliminary data.</text>
</comment>
<dbReference type="Gene3D" id="3.40.630.10">
    <property type="entry name" value="Zn peptidases"/>
    <property type="match status" value="1"/>
</dbReference>
<feature type="unsure residue" description="D or N" evidence="9">
    <location>
        <position position="108"/>
    </location>
</feature>
<dbReference type="SUPFAM" id="SSF53187">
    <property type="entry name" value="Zn-dependent exopeptidases"/>
    <property type="match status" value="1"/>
</dbReference>
<keyword evidence="9" id="KW-0121">Carboxypeptidase</keyword>
<gene>
    <name evidence="9" type="ORF">AWRI3579_g1955</name>
</gene>
<keyword evidence="2" id="KW-0645">Protease</keyword>
<evidence type="ECO:0000313" key="9">
    <source>
        <dbReference type="EMBL" id="OEJ85067.1"/>
    </source>
</evidence>
<dbReference type="InterPro" id="IPR036264">
    <property type="entry name" value="Bact_exopeptidase_dim_dom"/>
</dbReference>
<evidence type="ECO:0000313" key="10">
    <source>
        <dbReference type="Proteomes" id="UP000095728"/>
    </source>
</evidence>
<keyword evidence="4" id="KW-0378">Hydrolase</keyword>
<dbReference type="GO" id="GO:0004181">
    <property type="term" value="F:metallocarboxypeptidase activity"/>
    <property type="evidence" value="ECO:0007669"/>
    <property type="project" value="InterPro"/>
</dbReference>
<name>A0A1E5RDU2_9ASCO</name>
<feature type="binding site" evidence="7">
    <location>
        <position position="200"/>
    </location>
    <ligand>
        <name>Zn(2+)</name>
        <dbReference type="ChEBI" id="CHEBI:29105"/>
        <label>2</label>
    </ligand>
</feature>
<accession>A0A1E5RDU2</accession>
<dbReference type="SUPFAM" id="SSF55031">
    <property type="entry name" value="Bacterial exopeptidase dimerisation domain"/>
    <property type="match status" value="1"/>
</dbReference>
<evidence type="ECO:0000256" key="6">
    <source>
        <dbReference type="PIRSR" id="PIRSR037217-1"/>
    </source>
</evidence>
<dbReference type="InterPro" id="IPR002933">
    <property type="entry name" value="Peptidase_M20"/>
</dbReference>
<organism evidence="9 10">
    <name type="scientific">Hanseniaspora osmophila</name>
    <dbReference type="NCBI Taxonomy" id="56408"/>
    <lineage>
        <taxon>Eukaryota</taxon>
        <taxon>Fungi</taxon>
        <taxon>Dikarya</taxon>
        <taxon>Ascomycota</taxon>
        <taxon>Saccharomycotina</taxon>
        <taxon>Saccharomycetes</taxon>
        <taxon>Saccharomycodales</taxon>
        <taxon>Saccharomycodaceae</taxon>
        <taxon>Hanseniaspora</taxon>
    </lineage>
</organism>
<dbReference type="AlphaFoldDB" id="A0A1E5RDU2"/>
<evidence type="ECO:0000256" key="8">
    <source>
        <dbReference type="SAM" id="Phobius"/>
    </source>
</evidence>
<feature type="binding site" evidence="7">
    <location>
        <position position="545"/>
    </location>
    <ligand>
        <name>Zn(2+)</name>
        <dbReference type="ChEBI" id="CHEBI:29105"/>
        <label>1</label>
    </ligand>
</feature>
<dbReference type="InterPro" id="IPR017141">
    <property type="entry name" value="Pept_M20_carboxypep"/>
</dbReference>
<feature type="transmembrane region" description="Helical" evidence="8">
    <location>
        <begin position="23"/>
        <end position="42"/>
    </location>
</feature>
<dbReference type="GO" id="GO:0051603">
    <property type="term" value="P:proteolysis involved in protein catabolic process"/>
    <property type="evidence" value="ECO:0007669"/>
    <property type="project" value="TreeGrafter"/>
</dbReference>
<dbReference type="InParanoid" id="A0A1E5RDU2"/>
<comment type="similarity">
    <text evidence="1">Belongs to the peptidase M20A family.</text>
</comment>
<feature type="active site" description="Proton acceptor" evidence="6">
    <location>
        <position position="235"/>
    </location>
</feature>
<dbReference type="PANTHER" id="PTHR45962:SF1">
    <property type="entry name" value="N-FATTY-ACYL-AMINO ACID SYNTHASE_HYDROLASE PM20D1"/>
    <property type="match status" value="1"/>
</dbReference>
<dbReference type="EMBL" id="LPNM01000007">
    <property type="protein sequence ID" value="OEJ85067.1"/>
    <property type="molecule type" value="Genomic_DNA"/>
</dbReference>
<protein>
    <submittedName>
        <fullName evidence="9">Carboxypeptidase S</fullName>
    </submittedName>
</protein>
<dbReference type="PIRSF" id="PIRSF037217">
    <property type="entry name" value="Carboxypeptidase_S"/>
    <property type="match status" value="1"/>
</dbReference>
<dbReference type="OrthoDB" id="3064516at2759"/>
<evidence type="ECO:0000256" key="5">
    <source>
        <dbReference type="ARBA" id="ARBA00022833"/>
    </source>
</evidence>
<keyword evidence="8" id="KW-0812">Transmembrane</keyword>
<keyword evidence="8" id="KW-0472">Membrane</keyword>
<dbReference type="GO" id="GO:0000328">
    <property type="term" value="C:fungal-type vacuole lumen"/>
    <property type="evidence" value="ECO:0007669"/>
    <property type="project" value="TreeGrafter"/>
</dbReference>
<feature type="binding site" evidence="7">
    <location>
        <position position="200"/>
    </location>
    <ligand>
        <name>Zn(2+)</name>
        <dbReference type="ChEBI" id="CHEBI:29105"/>
        <label>1</label>
    </ligand>
</feature>